<evidence type="ECO:0000313" key="8">
    <source>
        <dbReference type="Proteomes" id="UP000000560"/>
    </source>
</evidence>
<dbReference type="FunFam" id="2.60.120.10:FF:000150">
    <property type="entry name" value="Spherulin, putative"/>
    <property type="match status" value="1"/>
</dbReference>
<dbReference type="InterPro" id="IPR001929">
    <property type="entry name" value="Germin"/>
</dbReference>
<accession>Q5BE77</accession>
<dbReference type="InterPro" id="IPR011051">
    <property type="entry name" value="RmlC_Cupin_sf"/>
</dbReference>
<dbReference type="eggNOG" id="ENOG502SINP">
    <property type="taxonomic scope" value="Eukaryota"/>
</dbReference>
<comment type="subcellular location">
    <subcellularLocation>
        <location evidence="1">Secreted</location>
    </subcellularLocation>
</comment>
<sequence>MLRKSSARHSYLHTSFLNVHQPNLSGVSYVYYRQHSIDTTALSSFFPSQTTIDYPNTYSHDMRPQSTLPAVTTAVLAIALSVTAAPAPQSITKRAPELSLTAQLKLADTAIERYALLPDDSDFVFDFNTAETPIATSQNFYPLVGTGISFNMGSLPACSMSFVHLHPRATELLTLTSGHVLTEMVPEAGVTDSSGKPRVIKTDLHAGQMTIFPAGSFHTQVNPDCSAANFTAAFTSDEFAVAMVARQTFEFSDDIIAASFGQVIAGEDIEQVRDAIPKSLAIEVEGCLSKCGKQTRFRRNLTVSEPLLNPLNKYHQVTYRLGGSTALPLTLWDIQMAKGASAKLRLYKRMRKPACLPHETFLDQNAASNHGSRTDKQHFKREKGNVYTAEVDSVQLHQVLFEHCSHTSVVSLEPAGSSA</sequence>
<dbReference type="CDD" id="cd02241">
    <property type="entry name" value="cupin_OxOx"/>
    <property type="match status" value="1"/>
</dbReference>
<evidence type="ECO:0000256" key="4">
    <source>
        <dbReference type="ARBA" id="ARBA00022723"/>
    </source>
</evidence>
<dbReference type="RefSeq" id="XP_658757.1">
    <property type="nucleotide sequence ID" value="XM_653665.1"/>
</dbReference>
<evidence type="ECO:0000259" key="6">
    <source>
        <dbReference type="SMART" id="SM00835"/>
    </source>
</evidence>
<dbReference type="PANTHER" id="PTHR31238">
    <property type="entry name" value="GERMIN-LIKE PROTEIN SUBFAMILY 3 MEMBER 3"/>
    <property type="match status" value="1"/>
</dbReference>
<dbReference type="Gene3D" id="2.60.120.10">
    <property type="entry name" value="Jelly Rolls"/>
    <property type="match status" value="1"/>
</dbReference>
<comment type="similarity">
    <text evidence="2">Belongs to the germin family.</text>
</comment>
<organism evidence="7 8">
    <name type="scientific">Emericella nidulans (strain FGSC A4 / ATCC 38163 / CBS 112.46 / NRRL 194 / M139)</name>
    <name type="common">Aspergillus nidulans</name>
    <dbReference type="NCBI Taxonomy" id="227321"/>
    <lineage>
        <taxon>Eukaryota</taxon>
        <taxon>Fungi</taxon>
        <taxon>Dikarya</taxon>
        <taxon>Ascomycota</taxon>
        <taxon>Pezizomycotina</taxon>
        <taxon>Eurotiomycetes</taxon>
        <taxon>Eurotiomycetidae</taxon>
        <taxon>Eurotiales</taxon>
        <taxon>Aspergillaceae</taxon>
        <taxon>Aspergillus</taxon>
        <taxon>Aspergillus subgen. Nidulantes</taxon>
    </lineage>
</organism>
<gene>
    <name evidence="7" type="ORF">ANIA_01153</name>
</gene>
<dbReference type="AlphaFoldDB" id="Q5BE77"/>
<dbReference type="InterPro" id="IPR014710">
    <property type="entry name" value="RmlC-like_jellyroll"/>
</dbReference>
<evidence type="ECO:0000256" key="5">
    <source>
        <dbReference type="ARBA" id="ARBA00023211"/>
    </source>
</evidence>
<keyword evidence="5" id="KW-0464">Manganese</keyword>
<dbReference type="SMART" id="SM00835">
    <property type="entry name" value="Cupin_1"/>
    <property type="match status" value="1"/>
</dbReference>
<dbReference type="GeneID" id="2876923"/>
<dbReference type="GO" id="GO:0030145">
    <property type="term" value="F:manganese ion binding"/>
    <property type="evidence" value="ECO:0007669"/>
    <property type="project" value="InterPro"/>
</dbReference>
<evidence type="ECO:0000256" key="3">
    <source>
        <dbReference type="ARBA" id="ARBA00022525"/>
    </source>
</evidence>
<protein>
    <submittedName>
        <fullName evidence="7">Spherulin, putative (AFU_orthologue AFUA_3G03880)</fullName>
    </submittedName>
</protein>
<dbReference type="GO" id="GO:0005576">
    <property type="term" value="C:extracellular region"/>
    <property type="evidence" value="ECO:0007669"/>
    <property type="project" value="UniProtKB-SubCell"/>
</dbReference>
<dbReference type="STRING" id="227321.Q5BE77"/>
<dbReference type="OrthoDB" id="1921208at2759"/>
<evidence type="ECO:0000256" key="1">
    <source>
        <dbReference type="ARBA" id="ARBA00004613"/>
    </source>
</evidence>
<evidence type="ECO:0000256" key="2">
    <source>
        <dbReference type="ARBA" id="ARBA00007456"/>
    </source>
</evidence>
<feature type="domain" description="Cupin type-1" evidence="6">
    <location>
        <begin position="114"/>
        <end position="270"/>
    </location>
</feature>
<evidence type="ECO:0000313" key="7">
    <source>
        <dbReference type="EMBL" id="CBF88038.1"/>
    </source>
</evidence>
<dbReference type="HOGENOM" id="CLU_655564_0_0_1"/>
<dbReference type="SUPFAM" id="SSF51182">
    <property type="entry name" value="RmlC-like cupins"/>
    <property type="match status" value="1"/>
</dbReference>
<name>Q5BE77_EMENI</name>
<reference evidence="8" key="2">
    <citation type="journal article" date="2009" name="Fungal Genet. Biol.">
        <title>The 2008 update of the Aspergillus nidulans genome annotation: a community effort.</title>
        <authorList>
            <person name="Wortman J.R."/>
            <person name="Gilsenan J.M."/>
            <person name="Joardar V."/>
            <person name="Deegan J."/>
            <person name="Clutterbuck J."/>
            <person name="Andersen M.R."/>
            <person name="Archer D."/>
            <person name="Bencina M."/>
            <person name="Braus G."/>
            <person name="Coutinho P."/>
            <person name="von Dohren H."/>
            <person name="Doonan J."/>
            <person name="Driessen A.J."/>
            <person name="Durek P."/>
            <person name="Espeso E."/>
            <person name="Fekete E."/>
            <person name="Flipphi M."/>
            <person name="Estrada C.G."/>
            <person name="Geysens S."/>
            <person name="Goldman G."/>
            <person name="de Groot P.W."/>
            <person name="Hansen K."/>
            <person name="Harris S.D."/>
            <person name="Heinekamp T."/>
            <person name="Helmstaedt K."/>
            <person name="Henrissat B."/>
            <person name="Hofmann G."/>
            <person name="Homan T."/>
            <person name="Horio T."/>
            <person name="Horiuchi H."/>
            <person name="James S."/>
            <person name="Jones M."/>
            <person name="Karaffa L."/>
            <person name="Karanyi Z."/>
            <person name="Kato M."/>
            <person name="Keller N."/>
            <person name="Kelly D.E."/>
            <person name="Kiel J.A."/>
            <person name="Kim J.M."/>
            <person name="van der Klei I.J."/>
            <person name="Klis F.M."/>
            <person name="Kovalchuk A."/>
            <person name="Krasevec N."/>
            <person name="Kubicek C.P."/>
            <person name="Liu B."/>
            <person name="Maccabe A."/>
            <person name="Meyer V."/>
            <person name="Mirabito P."/>
            <person name="Miskei M."/>
            <person name="Mos M."/>
            <person name="Mullins J."/>
            <person name="Nelson D.R."/>
            <person name="Nielsen J."/>
            <person name="Oakley B.R."/>
            <person name="Osmani S.A."/>
            <person name="Pakula T."/>
            <person name="Paszewski A."/>
            <person name="Paulsen I."/>
            <person name="Pilsyk S."/>
            <person name="Pocsi I."/>
            <person name="Punt P.J."/>
            <person name="Ram A.F."/>
            <person name="Ren Q."/>
            <person name="Robellet X."/>
            <person name="Robson G."/>
            <person name="Seiboth B."/>
            <person name="van Solingen P."/>
            <person name="Specht T."/>
            <person name="Sun J."/>
            <person name="Taheri-Talesh N."/>
            <person name="Takeshita N."/>
            <person name="Ussery D."/>
            <person name="vanKuyk P.A."/>
            <person name="Visser H."/>
            <person name="van de Vondervoort P.J."/>
            <person name="de Vries R.P."/>
            <person name="Walton J."/>
            <person name="Xiang X."/>
            <person name="Xiong Y."/>
            <person name="Zeng A.P."/>
            <person name="Brandt B.W."/>
            <person name="Cornell M.J."/>
            <person name="van den Hondel C.A."/>
            <person name="Visser J."/>
            <person name="Oliver S.G."/>
            <person name="Turner G."/>
        </authorList>
    </citation>
    <scope>GENOME REANNOTATION</scope>
    <source>
        <strain evidence="8">FGSC A4 / ATCC 38163 / CBS 112.46 / NRRL 194 / M139</strain>
    </source>
</reference>
<dbReference type="Proteomes" id="UP000000560">
    <property type="component" value="Chromosome VIII"/>
</dbReference>
<reference evidence="8" key="1">
    <citation type="journal article" date="2005" name="Nature">
        <title>Sequencing of Aspergillus nidulans and comparative analysis with A. fumigatus and A. oryzae.</title>
        <authorList>
            <person name="Galagan J.E."/>
            <person name="Calvo S.E."/>
            <person name="Cuomo C."/>
            <person name="Ma L.J."/>
            <person name="Wortman J.R."/>
            <person name="Batzoglou S."/>
            <person name="Lee S.I."/>
            <person name="Basturkmen M."/>
            <person name="Spevak C.C."/>
            <person name="Clutterbuck J."/>
            <person name="Kapitonov V."/>
            <person name="Jurka J."/>
            <person name="Scazzocchio C."/>
            <person name="Farman M."/>
            <person name="Butler J."/>
            <person name="Purcell S."/>
            <person name="Harris S."/>
            <person name="Braus G.H."/>
            <person name="Draht O."/>
            <person name="Busch S."/>
            <person name="D'Enfert C."/>
            <person name="Bouchier C."/>
            <person name="Goldman G.H."/>
            <person name="Bell-Pedersen D."/>
            <person name="Griffiths-Jones S."/>
            <person name="Doonan J.H."/>
            <person name="Yu J."/>
            <person name="Vienken K."/>
            <person name="Pain A."/>
            <person name="Freitag M."/>
            <person name="Selker E.U."/>
            <person name="Archer D.B."/>
            <person name="Penalva M.A."/>
            <person name="Oakley B.R."/>
            <person name="Momany M."/>
            <person name="Tanaka T."/>
            <person name="Kumagai T."/>
            <person name="Asai K."/>
            <person name="Machida M."/>
            <person name="Nierman W.C."/>
            <person name="Denning D.W."/>
            <person name="Caddick M."/>
            <person name="Hynes M."/>
            <person name="Paoletti M."/>
            <person name="Fischer R."/>
            <person name="Miller B."/>
            <person name="Dyer P."/>
            <person name="Sachs M.S."/>
            <person name="Osmani S.A."/>
            <person name="Birren B.W."/>
        </authorList>
    </citation>
    <scope>NUCLEOTIDE SEQUENCE [LARGE SCALE GENOMIC DNA]</scope>
    <source>
        <strain evidence="8">FGSC A4 / ATCC 38163 / CBS 112.46 / NRRL 194 / M139</strain>
    </source>
</reference>
<dbReference type="InParanoid" id="Q5BE77"/>
<proteinExistence type="inferred from homology"/>
<keyword evidence="8" id="KW-1185">Reference proteome</keyword>
<keyword evidence="3" id="KW-0964">Secreted</keyword>
<dbReference type="InterPro" id="IPR006045">
    <property type="entry name" value="Cupin_1"/>
</dbReference>
<dbReference type="EMBL" id="BN001308">
    <property type="protein sequence ID" value="CBF88038.1"/>
    <property type="molecule type" value="Genomic_DNA"/>
</dbReference>
<dbReference type="KEGG" id="ani:ANIA_01153"/>
<accession>C8VT42</accession>
<dbReference type="Pfam" id="PF00190">
    <property type="entry name" value="Cupin_1"/>
    <property type="match status" value="1"/>
</dbReference>
<keyword evidence="4" id="KW-0479">Metal-binding</keyword>